<feature type="domain" description="DUF7059" evidence="6">
    <location>
        <begin position="11"/>
        <end position="93"/>
    </location>
</feature>
<evidence type="ECO:0000259" key="5">
    <source>
        <dbReference type="Pfam" id="PF05175"/>
    </source>
</evidence>
<dbReference type="InterPro" id="IPR007848">
    <property type="entry name" value="Small_mtfrase_dom"/>
</dbReference>
<dbReference type="Gene3D" id="3.40.50.150">
    <property type="entry name" value="Vaccinia Virus protein VP39"/>
    <property type="match status" value="1"/>
</dbReference>
<dbReference type="GO" id="GO:0003676">
    <property type="term" value="F:nucleic acid binding"/>
    <property type="evidence" value="ECO:0007669"/>
    <property type="project" value="InterPro"/>
</dbReference>
<evidence type="ECO:0000256" key="2">
    <source>
        <dbReference type="ARBA" id="ARBA00022603"/>
    </source>
</evidence>
<dbReference type="InterPro" id="IPR002052">
    <property type="entry name" value="DNA_methylase_N6_adenine_CS"/>
</dbReference>
<dbReference type="Pfam" id="PF25004">
    <property type="entry name" value="DUF7782"/>
    <property type="match status" value="1"/>
</dbReference>
<dbReference type="PROSITE" id="PS00092">
    <property type="entry name" value="N6_MTASE"/>
    <property type="match status" value="1"/>
</dbReference>
<reference evidence="8" key="1">
    <citation type="submission" date="2020-02" db="EMBL/GenBank/DDBJ databases">
        <authorList>
            <person name="Meier V. D."/>
        </authorList>
    </citation>
    <scope>NUCLEOTIDE SEQUENCE</scope>
    <source>
        <strain evidence="8">AVDCRST_MAG29</strain>
    </source>
</reference>
<dbReference type="Pfam" id="PF05175">
    <property type="entry name" value="MTS"/>
    <property type="match status" value="1"/>
</dbReference>
<organism evidence="8">
    <name type="scientific">uncultured Nocardioidaceae bacterium</name>
    <dbReference type="NCBI Taxonomy" id="253824"/>
    <lineage>
        <taxon>Bacteria</taxon>
        <taxon>Bacillati</taxon>
        <taxon>Actinomycetota</taxon>
        <taxon>Actinomycetes</taxon>
        <taxon>Propionibacteriales</taxon>
        <taxon>Nocardioidaceae</taxon>
        <taxon>environmental samples</taxon>
    </lineage>
</organism>
<evidence type="ECO:0000256" key="1">
    <source>
        <dbReference type="ARBA" id="ARBA00006149"/>
    </source>
</evidence>
<evidence type="ECO:0000259" key="6">
    <source>
        <dbReference type="Pfam" id="PF23186"/>
    </source>
</evidence>
<evidence type="ECO:0000256" key="3">
    <source>
        <dbReference type="ARBA" id="ARBA00022679"/>
    </source>
</evidence>
<dbReference type="PANTHER" id="PTHR45875">
    <property type="entry name" value="METHYLTRANSFERASE N6AMT1"/>
    <property type="match status" value="1"/>
</dbReference>
<keyword evidence="2 8" id="KW-0489">Methyltransferase</keyword>
<evidence type="ECO:0000256" key="4">
    <source>
        <dbReference type="ARBA" id="ARBA00022691"/>
    </source>
</evidence>
<evidence type="ECO:0000313" key="8">
    <source>
        <dbReference type="EMBL" id="CAA9343650.1"/>
    </source>
</evidence>
<dbReference type="InterPro" id="IPR056684">
    <property type="entry name" value="DUF7782"/>
</dbReference>
<dbReference type="EMBL" id="CADCUG010000108">
    <property type="protein sequence ID" value="CAA9343650.1"/>
    <property type="molecule type" value="Genomic_DNA"/>
</dbReference>
<dbReference type="AlphaFoldDB" id="A0A6J4LXM4"/>
<dbReference type="GO" id="GO:0008757">
    <property type="term" value="F:S-adenosylmethionine-dependent methyltransferase activity"/>
    <property type="evidence" value="ECO:0007669"/>
    <property type="project" value="TreeGrafter"/>
</dbReference>
<keyword evidence="3 8" id="KW-0808">Transferase</keyword>
<dbReference type="GO" id="GO:0008170">
    <property type="term" value="F:N-methyltransferase activity"/>
    <property type="evidence" value="ECO:0007669"/>
    <property type="project" value="UniProtKB-ARBA"/>
</dbReference>
<keyword evidence="4" id="KW-0949">S-adenosyl-L-methionine</keyword>
<feature type="domain" description="Methyltransferase small" evidence="5">
    <location>
        <begin position="138"/>
        <end position="265"/>
    </location>
</feature>
<dbReference type="GO" id="GO:0035657">
    <property type="term" value="C:eRF1 methyltransferase complex"/>
    <property type="evidence" value="ECO:0007669"/>
    <property type="project" value="TreeGrafter"/>
</dbReference>
<sequence length="489" mass="52914">MARWRKALIDADWTVEAVARLLGSAAMRAIERGRTVPALRATGDGSALSTLTRLWTLQAPVPTGAAERALPGLVDRLCVAGVLQRSVGEVAAAVDVRPYADEANDWWVVADLTPGLDGRNRRMRPDHVLGVSSASTSLAQLTVRHPVTSALDLGTGSGVQALHLSTHATRVVATDVNRRALGLARLTVDLNEVDVELREGDLLEPATGETYDLIVTNPPFVISPGTGERLVYRDSGLPGDYVVEHIVRTAPKYLAPAGRCQVLANWAHLDGQPWSERVTAWLSGSGCDAWVLQREVTDLPAYVEMWLADAGITDEAEHAQRYDTWLSWFAEQGIEAVGFGWLSLQRTDREEPVVRCEDWPYEVTQPLGPAVAAWSSRTDALARLDEHALLRSRLLRPAGVVQEQSGEPGAADPQHIVLRLGTGVRRARRVDTDEAALVGACDGDLTVGQILDAIAELQGAEPAAVRAQQLPRVRELVADGFLQPDITSV</sequence>
<comment type="similarity">
    <text evidence="1">Belongs to the eukaryotic/archaeal PrmC-related family.</text>
</comment>
<dbReference type="SUPFAM" id="SSF53335">
    <property type="entry name" value="S-adenosyl-L-methionine-dependent methyltransferases"/>
    <property type="match status" value="1"/>
</dbReference>
<dbReference type="GO" id="GO:0008276">
    <property type="term" value="F:protein methyltransferase activity"/>
    <property type="evidence" value="ECO:0007669"/>
    <property type="project" value="TreeGrafter"/>
</dbReference>
<dbReference type="InterPro" id="IPR029063">
    <property type="entry name" value="SAM-dependent_MTases_sf"/>
</dbReference>
<dbReference type="InterPro" id="IPR055487">
    <property type="entry name" value="DUF7059"/>
</dbReference>
<dbReference type="InterPro" id="IPR052190">
    <property type="entry name" value="Euk-Arch_PrmC-MTase"/>
</dbReference>
<dbReference type="Pfam" id="PF23186">
    <property type="entry name" value="DUF7059"/>
    <property type="match status" value="1"/>
</dbReference>
<dbReference type="GO" id="GO:0032259">
    <property type="term" value="P:methylation"/>
    <property type="evidence" value="ECO:0007669"/>
    <property type="project" value="UniProtKB-KW"/>
</dbReference>
<gene>
    <name evidence="8" type="ORF">AVDCRST_MAG29-1736</name>
</gene>
<feature type="domain" description="DUF7782" evidence="7">
    <location>
        <begin position="373"/>
        <end position="484"/>
    </location>
</feature>
<evidence type="ECO:0000259" key="7">
    <source>
        <dbReference type="Pfam" id="PF25004"/>
    </source>
</evidence>
<dbReference type="PANTHER" id="PTHR45875:SF1">
    <property type="entry name" value="METHYLTRANSFERASE N6AMT1"/>
    <property type="match status" value="1"/>
</dbReference>
<dbReference type="CDD" id="cd02440">
    <property type="entry name" value="AdoMet_MTases"/>
    <property type="match status" value="1"/>
</dbReference>
<name>A0A6J4LXM4_9ACTN</name>
<protein>
    <submittedName>
        <fullName evidence="8">Methyltransferase SCO3545</fullName>
    </submittedName>
</protein>
<proteinExistence type="inferred from homology"/>
<accession>A0A6J4LXM4</accession>